<dbReference type="PROSITE" id="PS00623">
    <property type="entry name" value="GMC_OXRED_1"/>
    <property type="match status" value="1"/>
</dbReference>
<comment type="caution">
    <text evidence="7">The sequence shown here is derived from an EMBL/GenBank/DDBJ whole genome shotgun (WGS) entry which is preliminary data.</text>
</comment>
<keyword evidence="4" id="KW-0285">Flavoprotein</keyword>
<feature type="active site" description="Proton acceptor" evidence="2">
    <location>
        <position position="671"/>
    </location>
</feature>
<accession>A0AA40B032</accession>
<name>A0AA40B032_9PEZI</name>
<evidence type="ECO:0000259" key="6">
    <source>
        <dbReference type="PROSITE" id="PS00624"/>
    </source>
</evidence>
<dbReference type="EMBL" id="JAUKUA010000002">
    <property type="protein sequence ID" value="KAK0725102.1"/>
    <property type="molecule type" value="Genomic_DNA"/>
</dbReference>
<organism evidence="7 8">
    <name type="scientific">Lasiosphaeris hirsuta</name>
    <dbReference type="NCBI Taxonomy" id="260670"/>
    <lineage>
        <taxon>Eukaryota</taxon>
        <taxon>Fungi</taxon>
        <taxon>Dikarya</taxon>
        <taxon>Ascomycota</taxon>
        <taxon>Pezizomycotina</taxon>
        <taxon>Sordariomycetes</taxon>
        <taxon>Sordariomycetidae</taxon>
        <taxon>Sordariales</taxon>
        <taxon>Lasiosphaeriaceae</taxon>
        <taxon>Lasiosphaeris</taxon>
    </lineage>
</organism>
<keyword evidence="3 4" id="KW-0274">FAD</keyword>
<reference evidence="7" key="1">
    <citation type="submission" date="2023-06" db="EMBL/GenBank/DDBJ databases">
        <title>Genome-scale phylogeny and comparative genomics of the fungal order Sordariales.</title>
        <authorList>
            <consortium name="Lawrence Berkeley National Laboratory"/>
            <person name="Hensen N."/>
            <person name="Bonometti L."/>
            <person name="Westerberg I."/>
            <person name="Brannstrom I.O."/>
            <person name="Guillou S."/>
            <person name="Cros-Aarteil S."/>
            <person name="Calhoun S."/>
            <person name="Haridas S."/>
            <person name="Kuo A."/>
            <person name="Mondo S."/>
            <person name="Pangilinan J."/>
            <person name="Riley R."/>
            <person name="Labutti K."/>
            <person name="Andreopoulos B."/>
            <person name="Lipzen A."/>
            <person name="Chen C."/>
            <person name="Yanf M."/>
            <person name="Daum C."/>
            <person name="Ng V."/>
            <person name="Clum A."/>
            <person name="Steindorff A."/>
            <person name="Ohm R."/>
            <person name="Martin F."/>
            <person name="Silar P."/>
            <person name="Natvig D."/>
            <person name="Lalanne C."/>
            <person name="Gautier V."/>
            <person name="Ament-Velasquez S.L."/>
            <person name="Kruys A."/>
            <person name="Hutchinson M.I."/>
            <person name="Powell A.J."/>
            <person name="Barry K."/>
            <person name="Miller A.N."/>
            <person name="Grigoriev I.V."/>
            <person name="Debuchy R."/>
            <person name="Gladieux P."/>
            <person name="Thoren M.H."/>
            <person name="Johannesson H."/>
        </authorList>
    </citation>
    <scope>NUCLEOTIDE SEQUENCE</scope>
    <source>
        <strain evidence="7">SMH4607-1</strain>
    </source>
</reference>
<evidence type="ECO:0000313" key="7">
    <source>
        <dbReference type="EMBL" id="KAK0725102.1"/>
    </source>
</evidence>
<dbReference type="SUPFAM" id="SSF51905">
    <property type="entry name" value="FAD/NAD(P)-binding domain"/>
    <property type="match status" value="1"/>
</dbReference>
<protein>
    <recommendedName>
        <fullName evidence="5 6">Glucose-methanol-choline oxidoreductase N-terminal domain-containing protein</fullName>
    </recommendedName>
</protein>
<dbReference type="InterPro" id="IPR036188">
    <property type="entry name" value="FAD/NAD-bd_sf"/>
</dbReference>
<dbReference type="GO" id="GO:0050660">
    <property type="term" value="F:flavin adenine dinucleotide binding"/>
    <property type="evidence" value="ECO:0007669"/>
    <property type="project" value="InterPro"/>
</dbReference>
<evidence type="ECO:0000256" key="4">
    <source>
        <dbReference type="RuleBase" id="RU003968"/>
    </source>
</evidence>
<gene>
    <name evidence="7" type="ORF">B0H67DRAFT_680533</name>
</gene>
<comment type="cofactor">
    <cofactor evidence="3">
        <name>FAD</name>
        <dbReference type="ChEBI" id="CHEBI:57692"/>
    </cofactor>
</comment>
<feature type="binding site" evidence="3">
    <location>
        <position position="331"/>
    </location>
    <ligand>
        <name>FAD</name>
        <dbReference type="ChEBI" id="CHEBI:57692"/>
    </ligand>
</feature>
<dbReference type="Gene3D" id="3.30.560.10">
    <property type="entry name" value="Glucose Oxidase, domain 3"/>
    <property type="match status" value="1"/>
</dbReference>
<dbReference type="PROSITE" id="PS00624">
    <property type="entry name" value="GMC_OXRED_2"/>
    <property type="match status" value="1"/>
</dbReference>
<evidence type="ECO:0000256" key="2">
    <source>
        <dbReference type="PIRSR" id="PIRSR000137-1"/>
    </source>
</evidence>
<evidence type="ECO:0000259" key="5">
    <source>
        <dbReference type="PROSITE" id="PS00623"/>
    </source>
</evidence>
<feature type="domain" description="Glucose-methanol-choline oxidoreductase N-terminal" evidence="6">
    <location>
        <begin position="371"/>
        <end position="385"/>
    </location>
</feature>
<dbReference type="PANTHER" id="PTHR11552:SF115">
    <property type="entry name" value="DEHYDROGENASE XPTC-RELATED"/>
    <property type="match status" value="1"/>
</dbReference>
<sequence length="692" mass="73957">MASGGAAFLERLKSNLERNNLVSVKDILTLALSLLVWLEELLSREVSPTIPNYCRGILHLTTDCAVITFLVGAVSAVPHAAIKRQVSQLRSHYDFIVAGGGTSGLTVADRLSEAFPNKSVLVVEYGDIEYAPGIFDPPLAVWGGVGASASYFIVQSLPIPDVKNKTSFVLAGKVVGGSSAINGMFFDRPSRQDLDAWASVASPQLDSSRNRWSWSGLYPFFKKSVTFTAPPAAVAQIYGYTWDASVYGGSTPIHSSFPAFLWADHNLVRGAWADMDIPALQECASGDKSGLCWIPISQHPVTARRSHAGLGHYAAVNTTRPNYDLIVKHQVTRVVYPNGPQSGPPLVEIRSLANNQHVNITADAEVVISAGAFHTPAILQRSGIGRAALLNTAGISVTVDLPGVGSNFQDHSGPGISWAYTNPGNFSPLPSSMSNPAFLADAVAGFDETPARGPYTLANSNSAIFIPLSNISTESQTIINRIKGIVADGSAASYLPADYRDDATMVAGYSKQLAMIAKLLSDPRVPSLESTFATGTSVRAVHLHPLSRGTIRLNLTDTLQQPIVSYGTGSNPIDFDIYLAHLKYLRAMINTTTLREYGAVEVSPGNATQTDTALLEYIKDQLVLSFMHPCCTAAMLPRQHGGVVGTDLKIHGVTGLRVVDMSILPFLPSSHLSSVAYAVGEKAAGRIIQDWS</sequence>
<dbReference type="InterPro" id="IPR000172">
    <property type="entry name" value="GMC_OxRdtase_N"/>
</dbReference>
<feature type="domain" description="Glucose-methanol-choline oxidoreductase N-terminal" evidence="5">
    <location>
        <begin position="172"/>
        <end position="195"/>
    </location>
</feature>
<dbReference type="Gene3D" id="3.50.50.60">
    <property type="entry name" value="FAD/NAD(P)-binding domain"/>
    <property type="match status" value="1"/>
</dbReference>
<feature type="active site" description="Proton donor" evidence="2">
    <location>
        <position position="628"/>
    </location>
</feature>
<dbReference type="GO" id="GO:0016614">
    <property type="term" value="F:oxidoreductase activity, acting on CH-OH group of donors"/>
    <property type="evidence" value="ECO:0007669"/>
    <property type="project" value="InterPro"/>
</dbReference>
<keyword evidence="8" id="KW-1185">Reference proteome</keyword>
<dbReference type="GO" id="GO:0044550">
    <property type="term" value="P:secondary metabolite biosynthetic process"/>
    <property type="evidence" value="ECO:0007669"/>
    <property type="project" value="TreeGrafter"/>
</dbReference>
<dbReference type="Proteomes" id="UP001172102">
    <property type="component" value="Unassembled WGS sequence"/>
</dbReference>
<dbReference type="Pfam" id="PF05199">
    <property type="entry name" value="GMC_oxred_C"/>
    <property type="match status" value="1"/>
</dbReference>
<comment type="similarity">
    <text evidence="1 4">Belongs to the GMC oxidoreductase family.</text>
</comment>
<dbReference type="PANTHER" id="PTHR11552">
    <property type="entry name" value="GLUCOSE-METHANOL-CHOLINE GMC OXIDOREDUCTASE"/>
    <property type="match status" value="1"/>
</dbReference>
<dbReference type="InterPro" id="IPR012132">
    <property type="entry name" value="GMC_OxRdtase"/>
</dbReference>
<evidence type="ECO:0000313" key="8">
    <source>
        <dbReference type="Proteomes" id="UP001172102"/>
    </source>
</evidence>
<evidence type="ECO:0000256" key="1">
    <source>
        <dbReference type="ARBA" id="ARBA00010790"/>
    </source>
</evidence>
<dbReference type="InterPro" id="IPR007867">
    <property type="entry name" value="GMC_OxRtase_C"/>
</dbReference>
<feature type="binding site" evidence="3">
    <location>
        <position position="174"/>
    </location>
    <ligand>
        <name>FAD</name>
        <dbReference type="ChEBI" id="CHEBI:57692"/>
    </ligand>
</feature>
<feature type="binding site" evidence="3">
    <location>
        <begin position="102"/>
        <end position="103"/>
    </location>
    <ligand>
        <name>FAD</name>
        <dbReference type="ChEBI" id="CHEBI:57692"/>
    </ligand>
</feature>
<dbReference type="AlphaFoldDB" id="A0AA40B032"/>
<dbReference type="Pfam" id="PF00732">
    <property type="entry name" value="GMC_oxred_N"/>
    <property type="match status" value="1"/>
</dbReference>
<dbReference type="SUPFAM" id="SSF54373">
    <property type="entry name" value="FAD-linked reductases, C-terminal domain"/>
    <property type="match status" value="1"/>
</dbReference>
<proteinExistence type="inferred from homology"/>
<dbReference type="PIRSF" id="PIRSF000137">
    <property type="entry name" value="Alcohol_oxidase"/>
    <property type="match status" value="1"/>
</dbReference>
<evidence type="ECO:0000256" key="3">
    <source>
        <dbReference type="PIRSR" id="PIRSR000137-2"/>
    </source>
</evidence>